<protein>
    <submittedName>
        <fullName evidence="1">Uncharacterized protein</fullName>
    </submittedName>
</protein>
<accession>A0ACC2J1W6</accession>
<dbReference type="Proteomes" id="UP001153334">
    <property type="component" value="Unassembled WGS sequence"/>
</dbReference>
<name>A0ACC2J1W6_9PEZI</name>
<sequence>MLLSALNVNSRNANPLEILYPTDWFPLQSEHQQKMTEEFLERLEVFTLLKRTSISIAEKWEQTAPEEFSGTSLKDFLGTVPNMVNGYDNLHNFDEFCEMYRLKFGKEPYLSPTHRQRWDSRRNVTAQERDEGLIKIQKYRKWATDVLFGGDSAKVMVVPQGRPGANYRDGVGNSGHAGTPAGPLGPIFTISMWGLPQVIVPIGQHPYQSRVSGLEEQAPMFTTLVGPPGTDVGLLQLAVNCLKAAEKPTEVLPGRYMFAPPTAESANLNKQDDRNAGDEIAAKSSI</sequence>
<gene>
    <name evidence="1" type="ORF">ONZ43_g2100</name>
</gene>
<evidence type="ECO:0000313" key="1">
    <source>
        <dbReference type="EMBL" id="KAJ8121451.1"/>
    </source>
</evidence>
<dbReference type="EMBL" id="JAPESX010000411">
    <property type="protein sequence ID" value="KAJ8121451.1"/>
    <property type="molecule type" value="Genomic_DNA"/>
</dbReference>
<evidence type="ECO:0000313" key="2">
    <source>
        <dbReference type="Proteomes" id="UP001153334"/>
    </source>
</evidence>
<comment type="caution">
    <text evidence="1">The sequence shown here is derived from an EMBL/GenBank/DDBJ whole genome shotgun (WGS) entry which is preliminary data.</text>
</comment>
<proteinExistence type="predicted"/>
<reference evidence="1" key="1">
    <citation type="submission" date="2022-11" db="EMBL/GenBank/DDBJ databases">
        <title>Genome Sequence of Nemania bipapillata.</title>
        <authorList>
            <person name="Buettner E."/>
        </authorList>
    </citation>
    <scope>NUCLEOTIDE SEQUENCE</scope>
    <source>
        <strain evidence="1">CP14</strain>
    </source>
</reference>
<organism evidence="1 2">
    <name type="scientific">Nemania bipapillata</name>
    <dbReference type="NCBI Taxonomy" id="110536"/>
    <lineage>
        <taxon>Eukaryota</taxon>
        <taxon>Fungi</taxon>
        <taxon>Dikarya</taxon>
        <taxon>Ascomycota</taxon>
        <taxon>Pezizomycotina</taxon>
        <taxon>Sordariomycetes</taxon>
        <taxon>Xylariomycetidae</taxon>
        <taxon>Xylariales</taxon>
        <taxon>Xylariaceae</taxon>
        <taxon>Nemania</taxon>
    </lineage>
</organism>
<keyword evidence="2" id="KW-1185">Reference proteome</keyword>